<comment type="function">
    <text evidence="9">Digests double-stranded RNA. Involved in the processing of primary rRNA transcript to yield the immediate precursors to the large and small rRNAs (23S and 16S). Processes some mRNAs, and tRNAs when they are encoded in the rRNA operon. Processes pre-crRNA and tracrRNA of type II CRISPR loci if present in the organism.</text>
</comment>
<comment type="cofactor">
    <cofactor evidence="9">
        <name>Mg(2+)</name>
        <dbReference type="ChEBI" id="CHEBI:18420"/>
    </cofactor>
</comment>
<dbReference type="NCBIfam" id="TIGR02191">
    <property type="entry name" value="RNaseIII"/>
    <property type="match status" value="1"/>
</dbReference>
<feature type="binding site" evidence="9">
    <location>
        <position position="44"/>
    </location>
    <ligand>
        <name>Mg(2+)</name>
        <dbReference type="ChEBI" id="CHEBI:18420"/>
    </ligand>
</feature>
<dbReference type="GO" id="GO:0003725">
    <property type="term" value="F:double-stranded RNA binding"/>
    <property type="evidence" value="ECO:0007669"/>
    <property type="project" value="TreeGrafter"/>
</dbReference>
<dbReference type="PROSITE" id="PS00517">
    <property type="entry name" value="RNASE_3_1"/>
    <property type="match status" value="1"/>
</dbReference>
<dbReference type="HAMAP" id="MF_00104">
    <property type="entry name" value="RNase_III"/>
    <property type="match status" value="1"/>
</dbReference>
<dbReference type="InterPro" id="IPR000999">
    <property type="entry name" value="RNase_III_dom"/>
</dbReference>
<dbReference type="InterPro" id="IPR014720">
    <property type="entry name" value="dsRBD_dom"/>
</dbReference>
<gene>
    <name evidence="9" type="primary">rnc</name>
    <name evidence="12" type="ORF">A2872_01250</name>
</gene>
<evidence type="ECO:0000313" key="13">
    <source>
        <dbReference type="Proteomes" id="UP000178681"/>
    </source>
</evidence>
<proteinExistence type="inferred from homology"/>
<keyword evidence="6 9" id="KW-0255">Endonuclease</keyword>
<dbReference type="SMART" id="SM00535">
    <property type="entry name" value="RIBOc"/>
    <property type="match status" value="1"/>
</dbReference>
<evidence type="ECO:0000256" key="2">
    <source>
        <dbReference type="ARBA" id="ARBA00010183"/>
    </source>
</evidence>
<evidence type="ECO:0000256" key="1">
    <source>
        <dbReference type="ARBA" id="ARBA00000109"/>
    </source>
</evidence>
<keyword evidence="9" id="KW-0963">Cytoplasm</keyword>
<feature type="binding site" evidence="9">
    <location>
        <position position="117"/>
    </location>
    <ligand>
        <name>Mg(2+)</name>
        <dbReference type="ChEBI" id="CHEBI:18420"/>
    </ligand>
</feature>
<reference evidence="12 13" key="1">
    <citation type="journal article" date="2016" name="Nat. Commun.">
        <title>Thousands of microbial genomes shed light on interconnected biogeochemical processes in an aquifer system.</title>
        <authorList>
            <person name="Anantharaman K."/>
            <person name="Brown C.T."/>
            <person name="Hug L.A."/>
            <person name="Sharon I."/>
            <person name="Castelle C.J."/>
            <person name="Probst A.J."/>
            <person name="Thomas B.C."/>
            <person name="Singh A."/>
            <person name="Wilkins M.J."/>
            <person name="Karaoz U."/>
            <person name="Brodie E.L."/>
            <person name="Williams K.H."/>
            <person name="Hubbard S.S."/>
            <person name="Banfield J.F."/>
        </authorList>
    </citation>
    <scope>NUCLEOTIDE SEQUENCE [LARGE SCALE GENOMIC DNA]</scope>
</reference>
<dbReference type="FunFam" id="1.10.1520.10:FF:000001">
    <property type="entry name" value="Ribonuclease 3"/>
    <property type="match status" value="1"/>
</dbReference>
<keyword evidence="3 9" id="KW-0698">rRNA processing</keyword>
<dbReference type="GO" id="GO:0010468">
    <property type="term" value="P:regulation of gene expression"/>
    <property type="evidence" value="ECO:0007669"/>
    <property type="project" value="TreeGrafter"/>
</dbReference>
<comment type="subcellular location">
    <subcellularLocation>
        <location evidence="9">Cytoplasm</location>
    </subcellularLocation>
</comment>
<evidence type="ECO:0000259" key="10">
    <source>
        <dbReference type="PROSITE" id="PS50137"/>
    </source>
</evidence>
<evidence type="ECO:0000256" key="4">
    <source>
        <dbReference type="ARBA" id="ARBA00022664"/>
    </source>
</evidence>
<feature type="domain" description="RNase III" evidence="11">
    <location>
        <begin position="3"/>
        <end position="131"/>
    </location>
</feature>
<feature type="active site" evidence="9">
    <location>
        <position position="48"/>
    </location>
</feature>
<keyword evidence="5 9" id="KW-0540">Nuclease</keyword>
<dbReference type="GO" id="GO:0019843">
    <property type="term" value="F:rRNA binding"/>
    <property type="evidence" value="ECO:0007669"/>
    <property type="project" value="UniProtKB-KW"/>
</dbReference>
<protein>
    <recommendedName>
        <fullName evidence="9">Ribonuclease 3</fullName>
        <ecNumber evidence="9">3.1.26.3</ecNumber>
    </recommendedName>
    <alternativeName>
        <fullName evidence="9">Ribonuclease III</fullName>
        <shortName evidence="9">RNase III</shortName>
    </alternativeName>
</protein>
<dbReference type="GO" id="GO:0006364">
    <property type="term" value="P:rRNA processing"/>
    <property type="evidence" value="ECO:0007669"/>
    <property type="project" value="UniProtKB-UniRule"/>
</dbReference>
<dbReference type="EMBL" id="MFJG01000023">
    <property type="protein sequence ID" value="OGG06335.1"/>
    <property type="molecule type" value="Genomic_DNA"/>
</dbReference>
<comment type="catalytic activity">
    <reaction evidence="1 9">
        <text>Endonucleolytic cleavage to 5'-phosphomonoester.</text>
        <dbReference type="EC" id="3.1.26.3"/>
    </reaction>
</comment>
<feature type="domain" description="DRBM" evidence="10">
    <location>
        <begin position="152"/>
        <end position="221"/>
    </location>
</feature>
<evidence type="ECO:0000256" key="5">
    <source>
        <dbReference type="ARBA" id="ARBA00022722"/>
    </source>
</evidence>
<comment type="caution">
    <text evidence="12">The sequence shown here is derived from an EMBL/GenBank/DDBJ whole genome shotgun (WGS) entry which is preliminary data.</text>
</comment>
<dbReference type="CDD" id="cd00593">
    <property type="entry name" value="RIBOc"/>
    <property type="match status" value="1"/>
</dbReference>
<dbReference type="GO" id="GO:0004525">
    <property type="term" value="F:ribonuclease III activity"/>
    <property type="evidence" value="ECO:0007669"/>
    <property type="project" value="UniProtKB-UniRule"/>
</dbReference>
<dbReference type="SUPFAM" id="SSF54768">
    <property type="entry name" value="dsRNA-binding domain-like"/>
    <property type="match status" value="1"/>
</dbReference>
<dbReference type="GO" id="GO:0046872">
    <property type="term" value="F:metal ion binding"/>
    <property type="evidence" value="ECO:0007669"/>
    <property type="project" value="UniProtKB-KW"/>
</dbReference>
<keyword evidence="4 9" id="KW-0507">mRNA processing</keyword>
<comment type="similarity">
    <text evidence="2">Belongs to the ribonuclease III family.</text>
</comment>
<dbReference type="Gene3D" id="3.30.160.20">
    <property type="match status" value="1"/>
</dbReference>
<dbReference type="PANTHER" id="PTHR11207">
    <property type="entry name" value="RIBONUCLEASE III"/>
    <property type="match status" value="1"/>
</dbReference>
<dbReference type="InterPro" id="IPR036389">
    <property type="entry name" value="RNase_III_sf"/>
</dbReference>
<evidence type="ECO:0000313" key="12">
    <source>
        <dbReference type="EMBL" id="OGG06335.1"/>
    </source>
</evidence>
<dbReference type="PROSITE" id="PS50142">
    <property type="entry name" value="RNASE_3_2"/>
    <property type="match status" value="1"/>
</dbReference>
<feature type="binding site" evidence="9">
    <location>
        <position position="120"/>
    </location>
    <ligand>
        <name>Mg(2+)</name>
        <dbReference type="ChEBI" id="CHEBI:18420"/>
    </ligand>
</feature>
<dbReference type="EC" id="3.1.26.3" evidence="9"/>
<keyword evidence="8 9" id="KW-0694">RNA-binding</keyword>
<dbReference type="AlphaFoldDB" id="A0A1F5Z1T9"/>
<evidence type="ECO:0000259" key="11">
    <source>
        <dbReference type="PROSITE" id="PS50142"/>
    </source>
</evidence>
<keyword evidence="9" id="KW-0699">rRNA-binding</keyword>
<dbReference type="SUPFAM" id="SSF69065">
    <property type="entry name" value="RNase III domain-like"/>
    <property type="match status" value="1"/>
</dbReference>
<dbReference type="Pfam" id="PF14622">
    <property type="entry name" value="Ribonucleas_3_3"/>
    <property type="match status" value="1"/>
</dbReference>
<evidence type="ECO:0000256" key="6">
    <source>
        <dbReference type="ARBA" id="ARBA00022759"/>
    </source>
</evidence>
<dbReference type="STRING" id="1798377.A2872_01250"/>
<dbReference type="GO" id="GO:0006397">
    <property type="term" value="P:mRNA processing"/>
    <property type="evidence" value="ECO:0007669"/>
    <property type="project" value="UniProtKB-UniRule"/>
</dbReference>
<name>A0A1F5Z1T9_9BACT</name>
<accession>A0A1F5Z1T9</accession>
<dbReference type="InterPro" id="IPR011907">
    <property type="entry name" value="RNase_III"/>
</dbReference>
<comment type="subunit">
    <text evidence="9">Homodimer.</text>
</comment>
<dbReference type="SMART" id="SM00358">
    <property type="entry name" value="DSRM"/>
    <property type="match status" value="1"/>
</dbReference>
<sequence>MDLDSLEKKIGVNFKNKLLLAQALVHRSYLNESKEFSESNERLEFLGDAVLSILTSEYLYKKFPKHPEGQLTNTRSVLVRGKTLAEVARSLSLGDFLLMSRGERESGGSQNSALLADATEALIGALYLDQGLETVREFLEKFLYSKDYEAIDFKSVAQELSQAKLKLSPKYKVIKAVGPDHNKIFTIGIYFGEDLAGTGEGKSKQEAEQAAAKVALEKLTKTM</sequence>
<dbReference type="PANTHER" id="PTHR11207:SF0">
    <property type="entry name" value="RIBONUCLEASE 3"/>
    <property type="match status" value="1"/>
</dbReference>
<dbReference type="GO" id="GO:0008033">
    <property type="term" value="P:tRNA processing"/>
    <property type="evidence" value="ECO:0007669"/>
    <property type="project" value="UniProtKB-KW"/>
</dbReference>
<keyword evidence="9" id="KW-0479">Metal-binding</keyword>
<keyword evidence="9" id="KW-0819">tRNA processing</keyword>
<evidence type="ECO:0000256" key="9">
    <source>
        <dbReference type="HAMAP-Rule" id="MF_00104"/>
    </source>
</evidence>
<feature type="active site" evidence="9">
    <location>
        <position position="120"/>
    </location>
</feature>
<dbReference type="Pfam" id="PF00035">
    <property type="entry name" value="dsrm"/>
    <property type="match status" value="1"/>
</dbReference>
<evidence type="ECO:0000256" key="7">
    <source>
        <dbReference type="ARBA" id="ARBA00022801"/>
    </source>
</evidence>
<dbReference type="PROSITE" id="PS50137">
    <property type="entry name" value="DS_RBD"/>
    <property type="match status" value="1"/>
</dbReference>
<organism evidence="12 13">
    <name type="scientific">Candidatus Gottesmanbacteria bacterium RIFCSPHIGHO2_01_FULL_42_12</name>
    <dbReference type="NCBI Taxonomy" id="1798377"/>
    <lineage>
        <taxon>Bacteria</taxon>
        <taxon>Candidatus Gottesmaniibacteriota</taxon>
    </lineage>
</organism>
<dbReference type="CDD" id="cd10845">
    <property type="entry name" value="DSRM_RNAse_III_family"/>
    <property type="match status" value="1"/>
</dbReference>
<evidence type="ECO:0000256" key="3">
    <source>
        <dbReference type="ARBA" id="ARBA00022552"/>
    </source>
</evidence>
<evidence type="ECO:0000256" key="8">
    <source>
        <dbReference type="ARBA" id="ARBA00022884"/>
    </source>
</evidence>
<keyword evidence="7 9" id="KW-0378">Hydrolase</keyword>
<dbReference type="Gene3D" id="1.10.1520.10">
    <property type="entry name" value="Ribonuclease III domain"/>
    <property type="match status" value="1"/>
</dbReference>
<dbReference type="GO" id="GO:0005737">
    <property type="term" value="C:cytoplasm"/>
    <property type="evidence" value="ECO:0007669"/>
    <property type="project" value="UniProtKB-SubCell"/>
</dbReference>
<dbReference type="Proteomes" id="UP000178681">
    <property type="component" value="Unassembled WGS sequence"/>
</dbReference>
<keyword evidence="9" id="KW-0460">Magnesium</keyword>